<accession>A0AAD9MD03</accession>
<proteinExistence type="predicted"/>
<dbReference type="Gene3D" id="3.40.50.720">
    <property type="entry name" value="NAD(P)-binding Rossmann-like Domain"/>
    <property type="match status" value="1"/>
</dbReference>
<reference evidence="1" key="1">
    <citation type="journal article" date="2023" name="Mol. Plant Microbe Interact.">
        <title>Elucidating the Obligate Nature and Biological Capacity of an Invasive Fungal Corn Pathogen.</title>
        <authorList>
            <person name="MacCready J.S."/>
            <person name="Roggenkamp E.M."/>
            <person name="Gdanetz K."/>
            <person name="Chilvers M.I."/>
        </authorList>
    </citation>
    <scope>NUCLEOTIDE SEQUENCE</scope>
    <source>
        <strain evidence="1">PM02</strain>
    </source>
</reference>
<dbReference type="PANTHER" id="PTHR43431:SF7">
    <property type="entry name" value="OXIDOREDUCTASE, SHORT CHAIN DEHYDROGENASE_REDUCTASE FAMILY (AFU_ORTHOLOGUE AFUA_5G14000)"/>
    <property type="match status" value="1"/>
</dbReference>
<gene>
    <name evidence="1" type="ORF">P8C59_006187</name>
</gene>
<sequence>MMASKFYAIVAGIGGGTGASVARRFAKAYPVVPLARRPESYTDLMVEIKKSGGHAVDVSSDTSDPQSVAAAFNVIAKELPGQKPAAAVYNLESSLVGNA</sequence>
<dbReference type="PANTHER" id="PTHR43431">
    <property type="entry name" value="OXIDOREDUCTASE, SHORT CHAIN DEHYDROGENASE/REDUCTASE FAMILY (AFU_ORTHOLOGUE AFUA_5G14000)"/>
    <property type="match status" value="1"/>
</dbReference>
<dbReference type="InterPro" id="IPR036291">
    <property type="entry name" value="NAD(P)-bd_dom_sf"/>
</dbReference>
<evidence type="ECO:0000313" key="2">
    <source>
        <dbReference type="Proteomes" id="UP001217918"/>
    </source>
</evidence>
<name>A0AAD9MD03_9PEZI</name>
<dbReference type="Proteomes" id="UP001217918">
    <property type="component" value="Unassembled WGS sequence"/>
</dbReference>
<dbReference type="SUPFAM" id="SSF51735">
    <property type="entry name" value="NAD(P)-binding Rossmann-fold domains"/>
    <property type="match status" value="1"/>
</dbReference>
<protein>
    <submittedName>
        <fullName evidence="1">Uncharacterized protein</fullName>
    </submittedName>
</protein>
<keyword evidence="2" id="KW-1185">Reference proteome</keyword>
<organism evidence="1 2">
    <name type="scientific">Phyllachora maydis</name>
    <dbReference type="NCBI Taxonomy" id="1825666"/>
    <lineage>
        <taxon>Eukaryota</taxon>
        <taxon>Fungi</taxon>
        <taxon>Dikarya</taxon>
        <taxon>Ascomycota</taxon>
        <taxon>Pezizomycotina</taxon>
        <taxon>Sordariomycetes</taxon>
        <taxon>Sordariomycetidae</taxon>
        <taxon>Phyllachorales</taxon>
        <taxon>Phyllachoraceae</taxon>
        <taxon>Phyllachora</taxon>
    </lineage>
</organism>
<dbReference type="EMBL" id="JAQQPM010000005">
    <property type="protein sequence ID" value="KAK2071792.1"/>
    <property type="molecule type" value="Genomic_DNA"/>
</dbReference>
<evidence type="ECO:0000313" key="1">
    <source>
        <dbReference type="EMBL" id="KAK2071792.1"/>
    </source>
</evidence>
<comment type="caution">
    <text evidence="1">The sequence shown here is derived from an EMBL/GenBank/DDBJ whole genome shotgun (WGS) entry which is preliminary data.</text>
</comment>
<dbReference type="AlphaFoldDB" id="A0AAD9MD03"/>